<keyword evidence="8" id="KW-0648">Protein biosynthesis</keyword>
<dbReference type="GO" id="GO:0003746">
    <property type="term" value="F:translation elongation factor activity"/>
    <property type="evidence" value="ECO:0007669"/>
    <property type="project" value="UniProtKB-KW"/>
</dbReference>
<protein>
    <recommendedName>
        <fullName evidence="5">Elongation factor-like 1</fullName>
    </recommendedName>
</protein>
<evidence type="ECO:0000256" key="5">
    <source>
        <dbReference type="ARBA" id="ARBA00081809"/>
    </source>
</evidence>
<dbReference type="GO" id="GO:0005525">
    <property type="term" value="F:GTP binding"/>
    <property type="evidence" value="ECO:0007669"/>
    <property type="project" value="UniProtKB-KW"/>
</dbReference>
<reference evidence="8 9" key="1">
    <citation type="journal article" date="2018" name="Mol. Biol. Evol.">
        <title>Analysis of the draft genome of the red seaweed Gracilariopsis chorda provides insights into genome size evolution in Rhodophyta.</title>
        <authorList>
            <person name="Lee J."/>
            <person name="Yang E.C."/>
            <person name="Graf L."/>
            <person name="Yang J.H."/>
            <person name="Qiu H."/>
            <person name="Zel Zion U."/>
            <person name="Chan C.X."/>
            <person name="Stephens T.G."/>
            <person name="Weber A.P.M."/>
            <person name="Boo G.H."/>
            <person name="Boo S.M."/>
            <person name="Kim K.M."/>
            <person name="Shin Y."/>
            <person name="Jung M."/>
            <person name="Lee S.J."/>
            <person name="Yim H.S."/>
            <person name="Lee J.H."/>
            <person name="Bhattacharya D."/>
            <person name="Yoon H.S."/>
        </authorList>
    </citation>
    <scope>NUCLEOTIDE SEQUENCE [LARGE SCALE GENOMIC DNA]</scope>
    <source>
        <strain evidence="8 9">SKKU-2015</strain>
        <tissue evidence="8">Whole body</tissue>
    </source>
</reference>
<dbReference type="SUPFAM" id="SSF50447">
    <property type="entry name" value="Translation proteins"/>
    <property type="match status" value="1"/>
</dbReference>
<dbReference type="SUPFAM" id="SSF54211">
    <property type="entry name" value="Ribosomal protein S5 domain 2-like"/>
    <property type="match status" value="1"/>
</dbReference>
<dbReference type="SUPFAM" id="SSF52540">
    <property type="entry name" value="P-loop containing nucleoside triphosphate hydrolases"/>
    <property type="match status" value="1"/>
</dbReference>
<dbReference type="Proteomes" id="UP000247409">
    <property type="component" value="Unassembled WGS sequence"/>
</dbReference>
<dbReference type="STRING" id="448386.A0A2V3J1X5"/>
<keyword evidence="8" id="KW-0251">Elongation factor</keyword>
<feature type="domain" description="Tr-type G" evidence="7">
    <location>
        <begin position="14"/>
        <end position="194"/>
    </location>
</feature>
<dbReference type="PROSITE" id="PS51722">
    <property type="entry name" value="G_TR_2"/>
    <property type="match status" value="1"/>
</dbReference>
<feature type="region of interest" description="Disordered" evidence="6">
    <location>
        <begin position="670"/>
        <end position="696"/>
    </location>
</feature>
<dbReference type="GO" id="GO:0005829">
    <property type="term" value="C:cytosol"/>
    <property type="evidence" value="ECO:0007669"/>
    <property type="project" value="TreeGrafter"/>
</dbReference>
<organism evidence="8 9">
    <name type="scientific">Gracilariopsis chorda</name>
    <dbReference type="NCBI Taxonomy" id="448386"/>
    <lineage>
        <taxon>Eukaryota</taxon>
        <taxon>Rhodophyta</taxon>
        <taxon>Florideophyceae</taxon>
        <taxon>Rhodymeniophycidae</taxon>
        <taxon>Gracilariales</taxon>
        <taxon>Gracilariaceae</taxon>
        <taxon>Gracilariopsis</taxon>
    </lineage>
</organism>
<keyword evidence="4" id="KW-0342">GTP-binding</keyword>
<evidence type="ECO:0000256" key="6">
    <source>
        <dbReference type="SAM" id="MobiDB-lite"/>
    </source>
</evidence>
<dbReference type="SMART" id="SM00838">
    <property type="entry name" value="EFG_C"/>
    <property type="match status" value="1"/>
</dbReference>
<evidence type="ECO:0000256" key="1">
    <source>
        <dbReference type="ARBA" id="ARBA00022517"/>
    </source>
</evidence>
<dbReference type="PANTHER" id="PTHR42908:SF3">
    <property type="entry name" value="ELONGATION FACTOR-LIKE GTPASE 1"/>
    <property type="match status" value="1"/>
</dbReference>
<dbReference type="Gene3D" id="3.30.70.870">
    <property type="entry name" value="Elongation Factor G (Translational Gtpase), domain 3"/>
    <property type="match status" value="1"/>
</dbReference>
<keyword evidence="3" id="KW-0378">Hydrolase</keyword>
<dbReference type="PRINTS" id="PR00315">
    <property type="entry name" value="ELONGATNFCT"/>
</dbReference>
<evidence type="ECO:0000313" key="8">
    <source>
        <dbReference type="EMBL" id="PXF48436.1"/>
    </source>
</evidence>
<dbReference type="Gene3D" id="2.40.30.10">
    <property type="entry name" value="Translation factors"/>
    <property type="match status" value="1"/>
</dbReference>
<dbReference type="GO" id="GO:0003924">
    <property type="term" value="F:GTPase activity"/>
    <property type="evidence" value="ECO:0007669"/>
    <property type="project" value="InterPro"/>
</dbReference>
<dbReference type="InterPro" id="IPR035647">
    <property type="entry name" value="EFG_III/V"/>
</dbReference>
<dbReference type="FunFam" id="3.30.70.870:FF:000002">
    <property type="entry name" value="Translation elongation factor 2"/>
    <property type="match status" value="1"/>
</dbReference>
<evidence type="ECO:0000256" key="4">
    <source>
        <dbReference type="ARBA" id="ARBA00023134"/>
    </source>
</evidence>
<dbReference type="InterPro" id="IPR005225">
    <property type="entry name" value="Small_GTP-bd"/>
</dbReference>
<dbReference type="NCBIfam" id="TIGR00231">
    <property type="entry name" value="small_GTP"/>
    <property type="match status" value="1"/>
</dbReference>
<dbReference type="Gene3D" id="3.90.1430.10">
    <property type="entry name" value="Yeast translation eEF2 (G' domain)"/>
    <property type="match status" value="1"/>
</dbReference>
<dbReference type="Gene3D" id="3.30.230.10">
    <property type="match status" value="1"/>
</dbReference>
<dbReference type="PANTHER" id="PTHR42908">
    <property type="entry name" value="TRANSLATION ELONGATION FACTOR-RELATED"/>
    <property type="match status" value="1"/>
</dbReference>
<comment type="caution">
    <text evidence="8">The sequence shown here is derived from an EMBL/GenBank/DDBJ whole genome shotgun (WGS) entry which is preliminary data.</text>
</comment>
<dbReference type="InterPro" id="IPR014721">
    <property type="entry name" value="Ribsml_uS5_D2-typ_fold_subgr"/>
</dbReference>
<dbReference type="FunFam" id="3.30.70.240:FF:000006">
    <property type="entry name" value="Elongation factor like GTPase 1"/>
    <property type="match status" value="1"/>
</dbReference>
<dbReference type="Gene3D" id="3.30.70.240">
    <property type="match status" value="1"/>
</dbReference>
<evidence type="ECO:0000256" key="3">
    <source>
        <dbReference type="ARBA" id="ARBA00022801"/>
    </source>
</evidence>
<dbReference type="AlphaFoldDB" id="A0A2V3J1X5"/>
<dbReference type="InterPro" id="IPR000795">
    <property type="entry name" value="T_Tr_GTP-bd_dom"/>
</dbReference>
<feature type="compositionally biased region" description="Basic and acidic residues" evidence="6">
    <location>
        <begin position="677"/>
        <end position="689"/>
    </location>
</feature>
<proteinExistence type="predicted"/>
<gene>
    <name evidence="8" type="ORF">BWQ96_01896</name>
</gene>
<evidence type="ECO:0000313" key="9">
    <source>
        <dbReference type="Proteomes" id="UP000247409"/>
    </source>
</evidence>
<keyword evidence="9" id="KW-1185">Reference proteome</keyword>
<dbReference type="Pfam" id="PF00009">
    <property type="entry name" value="GTP_EFTU"/>
    <property type="match status" value="1"/>
</dbReference>
<name>A0A2V3J1X5_9FLOR</name>
<dbReference type="InterPro" id="IPR020568">
    <property type="entry name" value="Ribosomal_Su5_D2-typ_SF"/>
</dbReference>
<dbReference type="CDD" id="cd04096">
    <property type="entry name" value="eEF2_snRNP_like_C"/>
    <property type="match status" value="1"/>
</dbReference>
<dbReference type="GO" id="GO:1990904">
    <property type="term" value="C:ribonucleoprotein complex"/>
    <property type="evidence" value="ECO:0007669"/>
    <property type="project" value="TreeGrafter"/>
</dbReference>
<evidence type="ECO:0000256" key="2">
    <source>
        <dbReference type="ARBA" id="ARBA00022741"/>
    </source>
</evidence>
<dbReference type="InterPro" id="IPR009000">
    <property type="entry name" value="Transl_B-barrel_sf"/>
</dbReference>
<dbReference type="EMBL" id="NBIV01000014">
    <property type="protein sequence ID" value="PXF48436.1"/>
    <property type="molecule type" value="Genomic_DNA"/>
</dbReference>
<dbReference type="Gene3D" id="3.40.50.300">
    <property type="entry name" value="P-loop containing nucleotide triphosphate hydrolases"/>
    <property type="match status" value="1"/>
</dbReference>
<dbReference type="GO" id="GO:0043022">
    <property type="term" value="F:ribosome binding"/>
    <property type="evidence" value="ECO:0007669"/>
    <property type="project" value="TreeGrafter"/>
</dbReference>
<dbReference type="GO" id="GO:0042256">
    <property type="term" value="P:cytosolic ribosome assembly"/>
    <property type="evidence" value="ECO:0007669"/>
    <property type="project" value="TreeGrafter"/>
</dbReference>
<keyword evidence="1" id="KW-0690">Ribosome biogenesis</keyword>
<accession>A0A2V3J1X5</accession>
<dbReference type="OrthoDB" id="364892at2759"/>
<dbReference type="Pfam" id="PF00679">
    <property type="entry name" value="EFG_C"/>
    <property type="match status" value="1"/>
</dbReference>
<sequence length="1121" mass="123400">MNNASQPDVQVPPSRIWNVCMIAHVDHGKSALTDSLIASNGIISTRSAGKTRYMDSREDEQRRGITMKSSSIALGHRVSDDAPLNIINLIDSPGHVDFTGEVEAAMRICDGAFLVVDVVEGVRVQTVTVLRSALKHEIRPVLVLNKIDRLFTELNLDPQEAYEHIVSTLAEVNVIMGVRQVEQMMAAASELETEGENESGWRLQEDPSDDVEKSISGYFSPEMGNVVFASALDGWAFRLIDFARIFSEKQGISRRVLNKTLWGDYYLHAKSKRIVKRKVTDVRTKSKPMFVQCIMSNIHAVYDTLLKTQHDHELTVQKRKHFVSKLGVSVNARDINHRDASTALRAIMNSWLPASSCLLDTVVGKLPSVAEAQSLKNRVRALWGDVDDLCSSKSSSKKIKAEVIESFKRQQEAISQASTSKAEPFVAYVAKMIEKDRDAGGGTMNIRTPKTLEERRKINEQAALENTRNQDSPEASMIAFARILSGRLTIGDTVFVYSPKYRVSLDGRYGEESVMKTTVTELYLLMGRGMDPIHSASAGCVVGIGGLEECVLKTATLGSEPPGHCLPVGFNSSTMMRKDREALVRIAVEPHLLSDAGKLQNGLRRLNQADPAVDTFLTAKGEHIIAANGELHLERCLKDLRERFAKGVRIHVSKPIVPFRETVYGGFSPNVPLPESAKSKEQVPKRESETSIVESTDNNNAHEATSISVKSLPFSSSWRVSIEANGEPLSYIDSSVVNHGLFVTVSNESMSFRMTAAPLPAPLATVLDRAGNVFRTPELDGRDLDKAAASARQSIKEAIEDYAKESSSRKQSKASIVKFWNESIFPYVWCCGPNQCGSNLLVGPYPYSGKTEITEHIFGTSKTIEDRFRALVDIEKAIVTGFQLGTRAGPLCEEPLHGVVILLDSLKAEGILEAEDAKLGTGSATGAEAGNGEVDDEVNEISSMLGRSSLKSSPMSGVLIGCMRESVRTAVMHGNPRLMESILHVDISVPGSALGKTYTVLGQRRGRVLKEEMKEGVNVFGIEAYMPVQDSFGFADVLRKQTSGFAVPQMVFSHWEAVDLDPFWFPQTEEEVEDFGVSDSTAENNNIARKLVNGIRRRKGLKVEEKIVDDAEKQRTLSRKK</sequence>
<dbReference type="InterPro" id="IPR000640">
    <property type="entry name" value="EFG_V-like"/>
</dbReference>
<dbReference type="SUPFAM" id="SSF54980">
    <property type="entry name" value="EF-G C-terminal domain-like"/>
    <property type="match status" value="2"/>
</dbReference>
<dbReference type="InterPro" id="IPR027417">
    <property type="entry name" value="P-loop_NTPase"/>
</dbReference>
<evidence type="ECO:0000259" key="7">
    <source>
        <dbReference type="PROSITE" id="PS51722"/>
    </source>
</evidence>
<keyword evidence="2" id="KW-0547">Nucleotide-binding</keyword>